<dbReference type="EMBL" id="LWMS01000047">
    <property type="protein sequence ID" value="PWL07554.1"/>
    <property type="molecule type" value="Genomic_DNA"/>
</dbReference>
<evidence type="ECO:0000313" key="4">
    <source>
        <dbReference type="Proteomes" id="UP000246004"/>
    </source>
</evidence>
<dbReference type="Proteomes" id="UP000246004">
    <property type="component" value="Unassembled WGS sequence"/>
</dbReference>
<accession>A0A2A2HC90</accession>
<gene>
    <name evidence="1" type="ORF">ASJ82_02085</name>
    <name evidence="2" type="ORF">MSCUN_15290</name>
</gene>
<evidence type="ECO:0000313" key="2">
    <source>
        <dbReference type="EMBL" id="PWL07554.1"/>
    </source>
</evidence>
<dbReference type="EMBL" id="LMVN01000023">
    <property type="protein sequence ID" value="PAV07042.1"/>
    <property type="molecule type" value="Genomic_DNA"/>
</dbReference>
<dbReference type="RefSeq" id="WP_095608964.1">
    <property type="nucleotide sequence ID" value="NZ_CAUHCB010000007.1"/>
</dbReference>
<proteinExistence type="predicted"/>
<comment type="caution">
    <text evidence="1">The sequence shown here is derived from an EMBL/GenBank/DDBJ whole genome shotgun (WGS) entry which is preliminary data.</text>
</comment>
<name>A0A2A2HC90_9EURY</name>
<organism evidence="1 3">
    <name type="scientific">Methanosphaera cuniculi</name>
    <dbReference type="NCBI Taxonomy" id="1077256"/>
    <lineage>
        <taxon>Archaea</taxon>
        <taxon>Methanobacteriati</taxon>
        <taxon>Methanobacteriota</taxon>
        <taxon>Methanomada group</taxon>
        <taxon>Methanobacteria</taxon>
        <taxon>Methanobacteriales</taxon>
        <taxon>Methanobacteriaceae</taxon>
        <taxon>Methanosphaera</taxon>
    </lineage>
</organism>
<keyword evidence="3" id="KW-1185">Reference proteome</keyword>
<reference evidence="1 3" key="2">
    <citation type="journal article" date="2017" name="BMC Genomics">
        <title>Genomic analysis of methanogenic archaea reveals a shift towards energy conservation.</title>
        <authorList>
            <person name="Gilmore S.P."/>
            <person name="Henske J.K."/>
            <person name="Sexton J.A."/>
            <person name="Solomon K.V."/>
            <person name="Seppala S."/>
            <person name="Yoo J.I."/>
            <person name="Huyett L.M."/>
            <person name="Pressman A."/>
            <person name="Cogan J.Z."/>
            <person name="Kivenson V."/>
            <person name="Peng X."/>
            <person name="Tan Y."/>
            <person name="Valentine D.L."/>
            <person name="O'Malley M.A."/>
        </authorList>
    </citation>
    <scope>NUCLEOTIDE SEQUENCE [LARGE SCALE GENOMIC DNA]</scope>
    <source>
        <strain evidence="1 3">1R-7</strain>
    </source>
</reference>
<evidence type="ECO:0000313" key="3">
    <source>
        <dbReference type="Proteomes" id="UP000217528"/>
    </source>
</evidence>
<dbReference type="AlphaFoldDB" id="A0A2A2HC90"/>
<sequence length="156" mass="18282">MQIITKNENKILLLIKNNLTKYPESISYDTIREILDMSETEVVDLLKSLEDKKFVYVDSSDKIVTYNDLNQEVKTVEDKSALKKYMLNKTEEDAYEIIKQLIEKYEGYAPCYIVEGELLYGDLKLSPKKTYNNIVSLENQDLIKKIKRVDGEYYTI</sequence>
<evidence type="ECO:0000313" key="1">
    <source>
        <dbReference type="EMBL" id="PAV07042.1"/>
    </source>
</evidence>
<reference evidence="2 4" key="1">
    <citation type="submission" date="2016-04" db="EMBL/GenBank/DDBJ databases">
        <title>Genome sequence of Methanosphaera cuniculi DSM 4103.</title>
        <authorList>
            <person name="Poehlein A."/>
            <person name="Seedorf H."/>
            <person name="Daniel R."/>
        </authorList>
    </citation>
    <scope>NUCLEOTIDE SEQUENCE [LARGE SCALE GENOMIC DNA]</scope>
    <source>
        <strain evidence="2 4">DSM 4103</strain>
    </source>
</reference>
<dbReference type="Proteomes" id="UP000217528">
    <property type="component" value="Unassembled WGS sequence"/>
</dbReference>
<protein>
    <submittedName>
        <fullName evidence="1">Uncharacterized protein</fullName>
    </submittedName>
</protein>
<dbReference type="OrthoDB" id="81275at2157"/>